<feature type="compositionally biased region" description="Basic and acidic residues" evidence="1">
    <location>
        <begin position="477"/>
        <end position="492"/>
    </location>
</feature>
<feature type="compositionally biased region" description="Basic and acidic residues" evidence="1">
    <location>
        <begin position="622"/>
        <end position="635"/>
    </location>
</feature>
<feature type="region of interest" description="Disordered" evidence="1">
    <location>
        <begin position="996"/>
        <end position="1018"/>
    </location>
</feature>
<dbReference type="PROSITE" id="PS50010">
    <property type="entry name" value="DH_2"/>
    <property type="match status" value="1"/>
</dbReference>
<dbReference type="Proteomes" id="UP000521943">
    <property type="component" value="Unassembled WGS sequence"/>
</dbReference>
<feature type="compositionally biased region" description="Polar residues" evidence="1">
    <location>
        <begin position="726"/>
        <end position="739"/>
    </location>
</feature>
<dbReference type="GO" id="GO:0005085">
    <property type="term" value="F:guanyl-nucleotide exchange factor activity"/>
    <property type="evidence" value="ECO:0007669"/>
    <property type="project" value="InterPro"/>
</dbReference>
<feature type="region of interest" description="Disordered" evidence="1">
    <location>
        <begin position="705"/>
        <end position="739"/>
    </location>
</feature>
<organism evidence="3 4">
    <name type="scientific">Ephemerocybe angulata</name>
    <dbReference type="NCBI Taxonomy" id="980116"/>
    <lineage>
        <taxon>Eukaryota</taxon>
        <taxon>Fungi</taxon>
        <taxon>Dikarya</taxon>
        <taxon>Basidiomycota</taxon>
        <taxon>Agaricomycotina</taxon>
        <taxon>Agaricomycetes</taxon>
        <taxon>Agaricomycetidae</taxon>
        <taxon>Agaricales</taxon>
        <taxon>Agaricineae</taxon>
        <taxon>Psathyrellaceae</taxon>
        <taxon>Ephemerocybe</taxon>
    </lineage>
</organism>
<feature type="compositionally biased region" description="Polar residues" evidence="1">
    <location>
        <begin position="287"/>
        <end position="303"/>
    </location>
</feature>
<dbReference type="OrthoDB" id="1716625at2759"/>
<feature type="compositionally biased region" description="Polar residues" evidence="1">
    <location>
        <begin position="44"/>
        <end position="61"/>
    </location>
</feature>
<keyword evidence="4" id="KW-1185">Reference proteome</keyword>
<name>A0A8H6HT91_9AGAR</name>
<feature type="compositionally biased region" description="Polar residues" evidence="1">
    <location>
        <begin position="595"/>
        <end position="609"/>
    </location>
</feature>
<comment type="caution">
    <text evidence="3">The sequence shown here is derived from an EMBL/GenBank/DDBJ whole genome shotgun (WGS) entry which is preliminary data.</text>
</comment>
<feature type="domain" description="DH" evidence="2">
    <location>
        <begin position="740"/>
        <end position="952"/>
    </location>
</feature>
<dbReference type="SMART" id="SM00325">
    <property type="entry name" value="RhoGEF"/>
    <property type="match status" value="1"/>
</dbReference>
<dbReference type="Gene3D" id="1.20.900.10">
    <property type="entry name" value="Dbl homology (DH) domain"/>
    <property type="match status" value="1"/>
</dbReference>
<feature type="compositionally biased region" description="Basic and acidic residues" evidence="1">
    <location>
        <begin position="708"/>
        <end position="719"/>
    </location>
</feature>
<feature type="compositionally biased region" description="Basic and acidic residues" evidence="1">
    <location>
        <begin position="1"/>
        <end position="10"/>
    </location>
</feature>
<feature type="region of interest" description="Disordered" evidence="1">
    <location>
        <begin position="580"/>
        <end position="635"/>
    </location>
</feature>
<evidence type="ECO:0000313" key="3">
    <source>
        <dbReference type="EMBL" id="KAF6751381.1"/>
    </source>
</evidence>
<feature type="compositionally biased region" description="Low complexity" evidence="1">
    <location>
        <begin position="199"/>
        <end position="218"/>
    </location>
</feature>
<proteinExistence type="predicted"/>
<feature type="region of interest" description="Disordered" evidence="1">
    <location>
        <begin position="436"/>
        <end position="498"/>
    </location>
</feature>
<dbReference type="Pfam" id="PF00621">
    <property type="entry name" value="RhoGEF"/>
    <property type="match status" value="1"/>
</dbReference>
<reference evidence="3 4" key="1">
    <citation type="submission" date="2020-07" db="EMBL/GenBank/DDBJ databases">
        <title>Comparative genomics of pyrophilous fungi reveals a link between fire events and developmental genes.</title>
        <authorList>
            <consortium name="DOE Joint Genome Institute"/>
            <person name="Steindorff A.S."/>
            <person name="Carver A."/>
            <person name="Calhoun S."/>
            <person name="Stillman K."/>
            <person name="Liu H."/>
            <person name="Lipzen A."/>
            <person name="Pangilinan J."/>
            <person name="Labutti K."/>
            <person name="Bruns T.D."/>
            <person name="Grigoriev I.V."/>
        </authorList>
    </citation>
    <scope>NUCLEOTIDE SEQUENCE [LARGE SCALE GENOMIC DNA]</scope>
    <source>
        <strain evidence="3 4">CBS 144469</strain>
    </source>
</reference>
<dbReference type="EMBL" id="JACGCI010000051">
    <property type="protein sequence ID" value="KAF6751381.1"/>
    <property type="molecule type" value="Genomic_DNA"/>
</dbReference>
<feature type="region of interest" description="Disordered" evidence="1">
    <location>
        <begin position="515"/>
        <end position="560"/>
    </location>
</feature>
<accession>A0A8H6HT91</accession>
<dbReference type="SUPFAM" id="SSF48065">
    <property type="entry name" value="DBL homology domain (DH-domain)"/>
    <property type="match status" value="1"/>
</dbReference>
<dbReference type="InterPro" id="IPR035899">
    <property type="entry name" value="DBL_dom_sf"/>
</dbReference>
<feature type="compositionally biased region" description="Polar residues" evidence="1">
    <location>
        <begin position="79"/>
        <end position="91"/>
    </location>
</feature>
<gene>
    <name evidence="3" type="ORF">DFP72DRAFT_497533</name>
</gene>
<feature type="compositionally biased region" description="Polar residues" evidence="1">
    <location>
        <begin position="461"/>
        <end position="476"/>
    </location>
</feature>
<sequence>MSRRWPESTHSKIQVNRTPTVVPRPFLPPSYYADAGGIPYPRKQPSTSVRDVQGIPSSERNLGNRIPRLRPPPPPVASESDSSFETRNGTRYTARDVPSSHHPRPPSAKRQGIPNAEEQLLPSLQSTIHRMTRPPSRILAESTNFPPIDIIQDGSKRKSTSNYKHPETTAPHDTPKSRIPQKSALKSAMRTNAKPPVASTDHTTTPTPSSPRRNSLRSMKTLLSRKLGNAPSQITAIPPPETPSSSSQQRDDRNNISHPPIYTSHLPRSRFKLEQDQATPAYPQPPSAHSSLQTDESDLENSYQRQWMERRRLTVANAEVVPSGSSSGSSMNSSFDILKTPKPTPYHQRTEWKKPNNALGFDLHMHTSSVTAPNSPLLPNIEVSSDRDKTKILRFSLPPSGSDASLYSNHQLSYPGSWGDSDHSGELEDKAYYGAGWAAQDPGNDTFSGDEPSESESEGGNQYQNHPSPRTSNRSSFENDRRQDLSHPRESEVPYGVESNRLGRSRLLAKAAADRFASQDYQDRPGPDYRRTNPLHADPPGSPWTTAAPTPSRGRVQPNAWFDESSGEYAEDADFDHIPATPHRRAPAPPGFEMTSISQEWKRQATQQREAFGLPPSTSDEDNARRDQRWSHSDSYRSSVASSRWDWNAKQSEENREKTRVNISLEAENMIKNLHPEWSRAMPVISTASSVASFYDDQNDQFDTATEDLSRETSYEDTPRPMQFGRETTGSAPGRTQPSSREGIILEFIQTEEVFLTNTQLCVDFFILPIRTENSRSWIKGVPSSVSRLLDWYEDIVNLHLAVYQSLESSSSLQETDTVVAGLANYLADFVGKLHVYQPYLVCLADVLEEVACLASDSNNDFGEFIRIQENLLKSKGWTFEKLLVQPVNRLGAYQDLFSNLVESTPQDHPEFLTTMMLSRSADTVMRVMTEVKVRETEHRLFQSLASQISDPGVAGILSSRDRRLLHSGTLRLVSPALNLAANNVKAQAQKRSSKLAHAISQWDKKPERSSSLKSTASSATTSVRSFSTTSSFGPPPSLDPRSAKMPLLRGLFKGKAAELGRSASQAGFLDTAATVPLGYVQVFVFSDLVLMVLPKPTIDSKYTLVPKLGLAKVFSVSTGGVGEAAGMSFSIPITGPFVYEFSTLELHLALIPITCDSVKSDSLPRSASIADVVLALPDNLPEQNQGDDTVQRTLDTWSTAFQRCSEDTMQLLSCPAPRKAVPSERSKETWLAVSSLVSSGLPMPKSPSGQFPDLEYGRSGKEMREVEREERGWWSLRYQQVLGEMVHVTRSYLDGEAEKGGE</sequence>
<protein>
    <recommendedName>
        <fullName evidence="2">DH domain-containing protein</fullName>
    </recommendedName>
</protein>
<feature type="region of interest" description="Disordered" evidence="1">
    <location>
        <begin position="1"/>
        <end position="303"/>
    </location>
</feature>
<evidence type="ECO:0000259" key="2">
    <source>
        <dbReference type="PROSITE" id="PS50010"/>
    </source>
</evidence>
<evidence type="ECO:0000313" key="4">
    <source>
        <dbReference type="Proteomes" id="UP000521943"/>
    </source>
</evidence>
<evidence type="ECO:0000256" key="1">
    <source>
        <dbReference type="SAM" id="MobiDB-lite"/>
    </source>
</evidence>
<dbReference type="InterPro" id="IPR000219">
    <property type="entry name" value="DH_dom"/>
</dbReference>
<feature type="compositionally biased region" description="Basic and acidic residues" evidence="1">
    <location>
        <begin position="521"/>
        <end position="531"/>
    </location>
</feature>